<feature type="non-terminal residue" evidence="1">
    <location>
        <position position="117"/>
    </location>
</feature>
<feature type="non-terminal residue" evidence="1">
    <location>
        <position position="1"/>
    </location>
</feature>
<reference evidence="1" key="1">
    <citation type="submission" date="2015-07" db="EMBL/GenBank/DDBJ databases">
        <title>Transcriptome Assembly of Anthurium amnicola.</title>
        <authorList>
            <person name="Suzuki J."/>
        </authorList>
    </citation>
    <scope>NUCLEOTIDE SEQUENCE</scope>
</reference>
<gene>
    <name evidence="1" type="primary">ybbF</name>
    <name evidence="1" type="ORF">g.173659</name>
</gene>
<dbReference type="EMBL" id="GDJX01027186">
    <property type="protein sequence ID" value="JAT40750.1"/>
    <property type="molecule type" value="Transcribed_RNA"/>
</dbReference>
<sequence>GLVGGGRHRHEEVDLPLLQLGGGREDGGAPAGAVAVAAAPLVGVGGGGLPEDVLGVGLHDLPCPHGMADLLHAPAGVHDPYHVEGAAWEDAGDAAPYGLPHLSLALCFTLSSPISRP</sequence>
<proteinExistence type="predicted"/>
<organism evidence="1">
    <name type="scientific">Anthurium amnicola</name>
    <dbReference type="NCBI Taxonomy" id="1678845"/>
    <lineage>
        <taxon>Eukaryota</taxon>
        <taxon>Viridiplantae</taxon>
        <taxon>Streptophyta</taxon>
        <taxon>Embryophyta</taxon>
        <taxon>Tracheophyta</taxon>
        <taxon>Spermatophyta</taxon>
        <taxon>Magnoliopsida</taxon>
        <taxon>Liliopsida</taxon>
        <taxon>Araceae</taxon>
        <taxon>Pothoideae</taxon>
        <taxon>Potheae</taxon>
        <taxon>Anthurium</taxon>
    </lineage>
</organism>
<protein>
    <submittedName>
        <fullName evidence="1">Putative PTS system EIIBC component ybbF</fullName>
    </submittedName>
</protein>
<dbReference type="AlphaFoldDB" id="A0A1D1XEC0"/>
<accession>A0A1D1XEC0</accession>
<evidence type="ECO:0000313" key="1">
    <source>
        <dbReference type="EMBL" id="JAT40750.1"/>
    </source>
</evidence>
<name>A0A1D1XEC0_9ARAE</name>